<keyword evidence="1" id="KW-0732">Signal</keyword>
<name>A0A6J4KJ99_9CYAN</name>
<organism evidence="2">
    <name type="scientific">uncultured Coleofasciculus sp</name>
    <dbReference type="NCBI Taxonomy" id="1267456"/>
    <lineage>
        <taxon>Bacteria</taxon>
        <taxon>Bacillati</taxon>
        <taxon>Cyanobacteriota</taxon>
        <taxon>Cyanophyceae</taxon>
        <taxon>Coleofasciculales</taxon>
        <taxon>Coleofasciculaceae</taxon>
        <taxon>Coleofasciculus</taxon>
        <taxon>environmental samples</taxon>
    </lineage>
</organism>
<evidence type="ECO:0000256" key="1">
    <source>
        <dbReference type="SAM" id="SignalP"/>
    </source>
</evidence>
<evidence type="ECO:0000313" key="2">
    <source>
        <dbReference type="EMBL" id="CAA9307544.1"/>
    </source>
</evidence>
<proteinExistence type="predicted"/>
<protein>
    <submittedName>
        <fullName evidence="2">Uncharacterized protein</fullName>
    </submittedName>
</protein>
<dbReference type="EMBL" id="CADCTM010000935">
    <property type="protein sequence ID" value="CAA9307544.1"/>
    <property type="molecule type" value="Genomic_DNA"/>
</dbReference>
<feature type="chain" id="PRO_5026857371" evidence="1">
    <location>
        <begin position="24"/>
        <end position="291"/>
    </location>
</feature>
<feature type="signal peptide" evidence="1">
    <location>
        <begin position="1"/>
        <end position="23"/>
    </location>
</feature>
<sequence>MSSLFLGRSSSVALLVLALGATAASSIVIPKPAMAANLNEGVLPPISSRSDTSQYMAQVSPVNNQSTKNGSTPQTVISDLNTQRAEYRVPQGTTIKVEYKVSDKVVVAPGETKSLTLIVAQDIQNSKGEILIPKGSQIEGQIVPRYSGSSFLGAQFVAQRLSVGNQSYNSLNATSLLLTEQQSTNGVGSLQRTIGDAAINTAAQVLLGRVTGQGGSIGDMLSQVGSVGGILGQARGVGGILGNVLTSRGSNQQPNNSQILIDPQKDLQLTVGSDFYVNTITKTPNYSVNTY</sequence>
<dbReference type="AlphaFoldDB" id="A0A6J4KJ99"/>
<gene>
    <name evidence="2" type="ORF">AVDCRST_MAG92-5584</name>
</gene>
<reference evidence="2" key="1">
    <citation type="submission" date="2020-02" db="EMBL/GenBank/DDBJ databases">
        <authorList>
            <person name="Meier V. D."/>
        </authorList>
    </citation>
    <scope>NUCLEOTIDE SEQUENCE</scope>
    <source>
        <strain evidence="2">AVDCRST_MAG92</strain>
    </source>
</reference>
<accession>A0A6J4KJ99</accession>